<dbReference type="Gene3D" id="3.30.465.10">
    <property type="match status" value="1"/>
</dbReference>
<dbReference type="RefSeq" id="WP_386739782.1">
    <property type="nucleotide sequence ID" value="NZ_JBHSMG010000001.1"/>
</dbReference>
<feature type="compositionally biased region" description="Basic and acidic residues" evidence="11">
    <location>
        <begin position="434"/>
        <end position="445"/>
    </location>
</feature>
<dbReference type="InterPro" id="IPR016169">
    <property type="entry name" value="FAD-bd_PCMH_sub2"/>
</dbReference>
<dbReference type="InterPro" id="IPR002550">
    <property type="entry name" value="CNNM"/>
</dbReference>
<dbReference type="Pfam" id="PF03471">
    <property type="entry name" value="CorC_HlyC"/>
    <property type="match status" value="1"/>
</dbReference>
<dbReference type="CDD" id="cd04590">
    <property type="entry name" value="CBS_pair_CorC_HlyC_assoc"/>
    <property type="match status" value="1"/>
</dbReference>
<evidence type="ECO:0000256" key="11">
    <source>
        <dbReference type="SAM" id="MobiDB-lite"/>
    </source>
</evidence>
<evidence type="ECO:0000313" key="15">
    <source>
        <dbReference type="EMBL" id="MFC5501862.1"/>
    </source>
</evidence>
<dbReference type="SMART" id="SM00116">
    <property type="entry name" value="CBS"/>
    <property type="match status" value="2"/>
</dbReference>
<gene>
    <name evidence="15" type="ORF">ACFPJ4_06365</name>
</gene>
<evidence type="ECO:0000256" key="2">
    <source>
        <dbReference type="ARBA" id="ARBA00006337"/>
    </source>
</evidence>
<dbReference type="PANTHER" id="PTHR22777:SF32">
    <property type="entry name" value="UPF0053 INNER MEMBRANE PROTEIN YFJD"/>
    <property type="match status" value="1"/>
</dbReference>
<dbReference type="InterPro" id="IPR005170">
    <property type="entry name" value="Transptr-assoc_dom"/>
</dbReference>
<dbReference type="SUPFAM" id="SSF54631">
    <property type="entry name" value="CBS-domain pair"/>
    <property type="match status" value="1"/>
</dbReference>
<organism evidence="15 16">
    <name type="scientific">Lysinimonas soli</name>
    <dbReference type="NCBI Taxonomy" id="1074233"/>
    <lineage>
        <taxon>Bacteria</taxon>
        <taxon>Bacillati</taxon>
        <taxon>Actinomycetota</taxon>
        <taxon>Actinomycetes</taxon>
        <taxon>Micrococcales</taxon>
        <taxon>Microbacteriaceae</taxon>
        <taxon>Lysinimonas</taxon>
    </lineage>
</organism>
<evidence type="ECO:0000256" key="3">
    <source>
        <dbReference type="ARBA" id="ARBA00022475"/>
    </source>
</evidence>
<accession>A0ABW0NRM4</accession>
<dbReference type="PROSITE" id="PS51846">
    <property type="entry name" value="CNNM"/>
    <property type="match status" value="1"/>
</dbReference>
<dbReference type="PROSITE" id="PS51371">
    <property type="entry name" value="CBS"/>
    <property type="match status" value="2"/>
</dbReference>
<comment type="similarity">
    <text evidence="2">Belongs to the UPF0053 family.</text>
</comment>
<evidence type="ECO:0000259" key="14">
    <source>
        <dbReference type="PROSITE" id="PS51846"/>
    </source>
</evidence>
<evidence type="ECO:0000313" key="16">
    <source>
        <dbReference type="Proteomes" id="UP001596039"/>
    </source>
</evidence>
<name>A0ABW0NRM4_9MICO</name>
<dbReference type="EMBL" id="JBHSMG010000001">
    <property type="protein sequence ID" value="MFC5501862.1"/>
    <property type="molecule type" value="Genomic_DNA"/>
</dbReference>
<keyword evidence="6 10" id="KW-1133">Transmembrane helix</keyword>
<comment type="caution">
    <text evidence="15">The sequence shown here is derived from an EMBL/GenBank/DDBJ whole genome shotgun (WGS) entry which is preliminary data.</text>
</comment>
<evidence type="ECO:0000256" key="4">
    <source>
        <dbReference type="ARBA" id="ARBA00022692"/>
    </source>
</evidence>
<evidence type="ECO:0000256" key="7">
    <source>
        <dbReference type="ARBA" id="ARBA00023122"/>
    </source>
</evidence>
<evidence type="ECO:0000259" key="13">
    <source>
        <dbReference type="PROSITE" id="PS51371"/>
    </source>
</evidence>
<evidence type="ECO:0000256" key="1">
    <source>
        <dbReference type="ARBA" id="ARBA00004651"/>
    </source>
</evidence>
<keyword evidence="16" id="KW-1185">Reference proteome</keyword>
<evidence type="ECO:0000256" key="10">
    <source>
        <dbReference type="PROSITE-ProRule" id="PRU01193"/>
    </source>
</evidence>
<dbReference type="Pfam" id="PF01595">
    <property type="entry name" value="CNNM"/>
    <property type="match status" value="1"/>
</dbReference>
<evidence type="ECO:0000256" key="8">
    <source>
        <dbReference type="ARBA" id="ARBA00023136"/>
    </source>
</evidence>
<reference evidence="16" key="1">
    <citation type="journal article" date="2019" name="Int. J. Syst. Evol. Microbiol.">
        <title>The Global Catalogue of Microorganisms (GCM) 10K type strain sequencing project: providing services to taxonomists for standard genome sequencing and annotation.</title>
        <authorList>
            <consortium name="The Broad Institute Genomics Platform"/>
            <consortium name="The Broad Institute Genome Sequencing Center for Infectious Disease"/>
            <person name="Wu L."/>
            <person name="Ma J."/>
        </authorList>
    </citation>
    <scope>NUCLEOTIDE SEQUENCE [LARGE SCALE GENOMIC DNA]</scope>
    <source>
        <strain evidence="16">CGMCC 4.6997</strain>
    </source>
</reference>
<evidence type="ECO:0000256" key="6">
    <source>
        <dbReference type="ARBA" id="ARBA00022989"/>
    </source>
</evidence>
<keyword evidence="3" id="KW-1003">Cell membrane</keyword>
<dbReference type="Pfam" id="PF00571">
    <property type="entry name" value="CBS"/>
    <property type="match status" value="2"/>
</dbReference>
<feature type="region of interest" description="Disordered" evidence="11">
    <location>
        <begin position="423"/>
        <end position="445"/>
    </location>
</feature>
<keyword evidence="7 9" id="KW-0129">CBS domain</keyword>
<dbReference type="Proteomes" id="UP001596039">
    <property type="component" value="Unassembled WGS sequence"/>
</dbReference>
<dbReference type="InterPro" id="IPR000644">
    <property type="entry name" value="CBS_dom"/>
</dbReference>
<evidence type="ECO:0000256" key="12">
    <source>
        <dbReference type="SAM" id="Phobius"/>
    </source>
</evidence>
<dbReference type="InterPro" id="IPR046342">
    <property type="entry name" value="CBS_dom_sf"/>
</dbReference>
<feature type="domain" description="CNNM transmembrane" evidence="14">
    <location>
        <begin position="1"/>
        <end position="182"/>
    </location>
</feature>
<dbReference type="PANTHER" id="PTHR22777">
    <property type="entry name" value="HEMOLYSIN-RELATED"/>
    <property type="match status" value="1"/>
</dbReference>
<feature type="domain" description="CBS" evidence="13">
    <location>
        <begin position="201"/>
        <end position="261"/>
    </location>
</feature>
<dbReference type="SMART" id="SM01091">
    <property type="entry name" value="CorC_HlyC"/>
    <property type="match status" value="1"/>
</dbReference>
<keyword evidence="5" id="KW-0677">Repeat</keyword>
<protein>
    <submittedName>
        <fullName evidence="15">Hemolysin family protein</fullName>
    </submittedName>
</protein>
<proteinExistence type="inferred from homology"/>
<dbReference type="InterPro" id="IPR044751">
    <property type="entry name" value="Ion_transp-like_CBS"/>
</dbReference>
<sequence>MAVFVAVAVLLVAFGGLLAAADAALSVLSRTDLVDLAAHHRPKRSLLAISSDLGRYVNALNFMRVVSETTAAVLVTLAFAAAIGEWWLVLLLSALVMTATSFVLVGSSPRSVGRAHAKGIMVFSAPILRFVRALLGPIADGLVALGNRVTPGRPTAVSFSSEEQLLSMVDEATELDVLEEDDRELIHSIFEWGDTVVREVMIPRTDMITIDDDATVRSAMTQFLSTGVSRMPVIGKDADEVFGILYLRDVARLTHEEPLDAANGRVRELARPALFVPESKKADETLRLMQQESNHLAMVVDEYGGIAGLVTLEDLIEELVGDISDEYDRDVAEVVRLAEGVYRVSARLPTDELGDLFGIELDDDDVDSVGGLLTKALGRLPVMGSSAVVSGLVLTAERTEGRRKRLTGVLVERDRALFDAEVAFGAEPATGPEPVERQTDQGRTP</sequence>
<keyword evidence="8 10" id="KW-0472">Membrane</keyword>
<dbReference type="InterPro" id="IPR036318">
    <property type="entry name" value="FAD-bd_PCMH-like_sf"/>
</dbReference>
<evidence type="ECO:0000256" key="9">
    <source>
        <dbReference type="PROSITE-ProRule" id="PRU00703"/>
    </source>
</evidence>
<comment type="subcellular location">
    <subcellularLocation>
        <location evidence="1">Cell membrane</location>
        <topology evidence="1">Multi-pass membrane protein</topology>
    </subcellularLocation>
</comment>
<feature type="transmembrane region" description="Helical" evidence="12">
    <location>
        <begin position="86"/>
        <end position="105"/>
    </location>
</feature>
<dbReference type="SUPFAM" id="SSF56176">
    <property type="entry name" value="FAD-binding/transporter-associated domain-like"/>
    <property type="match status" value="1"/>
</dbReference>
<evidence type="ECO:0000256" key="5">
    <source>
        <dbReference type="ARBA" id="ARBA00022737"/>
    </source>
</evidence>
<keyword evidence="4 10" id="KW-0812">Transmembrane</keyword>
<feature type="domain" description="CBS" evidence="13">
    <location>
        <begin position="269"/>
        <end position="326"/>
    </location>
</feature>
<dbReference type="Gene3D" id="3.10.580.10">
    <property type="entry name" value="CBS-domain"/>
    <property type="match status" value="1"/>
</dbReference>